<gene>
    <name evidence="1" type="ORF">M408DRAFT_330479</name>
</gene>
<dbReference type="EMBL" id="KN824304">
    <property type="protein sequence ID" value="KIM26726.1"/>
    <property type="molecule type" value="Genomic_DNA"/>
</dbReference>
<protein>
    <submittedName>
        <fullName evidence="1">Uncharacterized protein</fullName>
    </submittedName>
</protein>
<name>A0A0C3B5I3_SERVB</name>
<reference evidence="1 2" key="1">
    <citation type="submission" date="2014-04" db="EMBL/GenBank/DDBJ databases">
        <authorList>
            <consortium name="DOE Joint Genome Institute"/>
            <person name="Kuo A."/>
            <person name="Zuccaro A."/>
            <person name="Kohler A."/>
            <person name="Nagy L.G."/>
            <person name="Floudas D."/>
            <person name="Copeland A."/>
            <person name="Barry K.W."/>
            <person name="Cichocki N."/>
            <person name="Veneault-Fourrey C."/>
            <person name="LaButti K."/>
            <person name="Lindquist E.A."/>
            <person name="Lipzen A."/>
            <person name="Lundell T."/>
            <person name="Morin E."/>
            <person name="Murat C."/>
            <person name="Sun H."/>
            <person name="Tunlid A."/>
            <person name="Henrissat B."/>
            <person name="Grigoriev I.V."/>
            <person name="Hibbett D.S."/>
            <person name="Martin F."/>
            <person name="Nordberg H.P."/>
            <person name="Cantor M.N."/>
            <person name="Hua S.X."/>
        </authorList>
    </citation>
    <scope>NUCLEOTIDE SEQUENCE [LARGE SCALE GENOMIC DNA]</scope>
    <source>
        <strain evidence="1 2">MAFF 305830</strain>
    </source>
</reference>
<dbReference type="AlphaFoldDB" id="A0A0C3B5I3"/>
<evidence type="ECO:0000313" key="1">
    <source>
        <dbReference type="EMBL" id="KIM26726.1"/>
    </source>
</evidence>
<accession>A0A0C3B5I3</accession>
<keyword evidence="2" id="KW-1185">Reference proteome</keyword>
<organism evidence="1 2">
    <name type="scientific">Serendipita vermifera MAFF 305830</name>
    <dbReference type="NCBI Taxonomy" id="933852"/>
    <lineage>
        <taxon>Eukaryota</taxon>
        <taxon>Fungi</taxon>
        <taxon>Dikarya</taxon>
        <taxon>Basidiomycota</taxon>
        <taxon>Agaricomycotina</taxon>
        <taxon>Agaricomycetes</taxon>
        <taxon>Sebacinales</taxon>
        <taxon>Serendipitaceae</taxon>
        <taxon>Serendipita</taxon>
    </lineage>
</organism>
<proteinExistence type="predicted"/>
<sequence length="55" mass="6559">MCFYLYVELVLCPYLVLLERLKCLAFRLQEIHCRESTRIVDKGYPVLESLSRYDG</sequence>
<dbReference type="Proteomes" id="UP000054097">
    <property type="component" value="Unassembled WGS sequence"/>
</dbReference>
<evidence type="ECO:0000313" key="2">
    <source>
        <dbReference type="Proteomes" id="UP000054097"/>
    </source>
</evidence>
<reference evidence="2" key="2">
    <citation type="submission" date="2015-01" db="EMBL/GenBank/DDBJ databases">
        <title>Evolutionary Origins and Diversification of the Mycorrhizal Mutualists.</title>
        <authorList>
            <consortium name="DOE Joint Genome Institute"/>
            <consortium name="Mycorrhizal Genomics Consortium"/>
            <person name="Kohler A."/>
            <person name="Kuo A."/>
            <person name="Nagy L.G."/>
            <person name="Floudas D."/>
            <person name="Copeland A."/>
            <person name="Barry K.W."/>
            <person name="Cichocki N."/>
            <person name="Veneault-Fourrey C."/>
            <person name="LaButti K."/>
            <person name="Lindquist E.A."/>
            <person name="Lipzen A."/>
            <person name="Lundell T."/>
            <person name="Morin E."/>
            <person name="Murat C."/>
            <person name="Riley R."/>
            <person name="Ohm R."/>
            <person name="Sun H."/>
            <person name="Tunlid A."/>
            <person name="Henrissat B."/>
            <person name="Grigoriev I.V."/>
            <person name="Hibbett D.S."/>
            <person name="Martin F."/>
        </authorList>
    </citation>
    <scope>NUCLEOTIDE SEQUENCE [LARGE SCALE GENOMIC DNA]</scope>
    <source>
        <strain evidence="2">MAFF 305830</strain>
    </source>
</reference>
<dbReference type="HOGENOM" id="CLU_3033870_0_0_1"/>